<keyword evidence="1" id="KW-0677">Repeat</keyword>
<gene>
    <name evidence="5" type="ORF">TrVE_jg3395</name>
</gene>
<evidence type="ECO:0000313" key="5">
    <source>
        <dbReference type="EMBL" id="GMH83724.1"/>
    </source>
</evidence>
<accession>A0A9W7BC00</accession>
<name>A0A9W7BC00_9STRA</name>
<dbReference type="PROSITE" id="PS50297">
    <property type="entry name" value="ANK_REP_REGION"/>
    <property type="match status" value="1"/>
</dbReference>
<dbReference type="PROSITE" id="PS50088">
    <property type="entry name" value="ANK_REPEAT"/>
    <property type="match status" value="1"/>
</dbReference>
<feature type="repeat" description="ANK" evidence="3">
    <location>
        <begin position="664"/>
        <end position="696"/>
    </location>
</feature>
<organism evidence="5 6">
    <name type="scientific">Triparma verrucosa</name>
    <dbReference type="NCBI Taxonomy" id="1606542"/>
    <lineage>
        <taxon>Eukaryota</taxon>
        <taxon>Sar</taxon>
        <taxon>Stramenopiles</taxon>
        <taxon>Ochrophyta</taxon>
        <taxon>Bolidophyceae</taxon>
        <taxon>Parmales</taxon>
        <taxon>Triparmaceae</taxon>
        <taxon>Triparma</taxon>
    </lineage>
</organism>
<evidence type="ECO:0000256" key="2">
    <source>
        <dbReference type="ARBA" id="ARBA00023043"/>
    </source>
</evidence>
<evidence type="ECO:0000256" key="4">
    <source>
        <dbReference type="SAM" id="MobiDB-lite"/>
    </source>
</evidence>
<dbReference type="SUPFAM" id="SSF48403">
    <property type="entry name" value="Ankyrin repeat"/>
    <property type="match status" value="1"/>
</dbReference>
<comment type="caution">
    <text evidence="5">The sequence shown here is derived from an EMBL/GenBank/DDBJ whole genome shotgun (WGS) entry which is preliminary data.</text>
</comment>
<keyword evidence="6" id="KW-1185">Reference proteome</keyword>
<keyword evidence="2 3" id="KW-0040">ANK repeat</keyword>
<dbReference type="InterPro" id="IPR002110">
    <property type="entry name" value="Ankyrin_rpt"/>
</dbReference>
<evidence type="ECO:0000256" key="3">
    <source>
        <dbReference type="PROSITE-ProRule" id="PRU00023"/>
    </source>
</evidence>
<dbReference type="Pfam" id="PF12796">
    <property type="entry name" value="Ank_2"/>
    <property type="match status" value="1"/>
</dbReference>
<reference evidence="6" key="1">
    <citation type="journal article" date="2023" name="Commun. Biol.">
        <title>Genome analysis of Parmales, the sister group of diatoms, reveals the evolutionary specialization of diatoms from phago-mixotrophs to photoautotrophs.</title>
        <authorList>
            <person name="Ban H."/>
            <person name="Sato S."/>
            <person name="Yoshikawa S."/>
            <person name="Yamada K."/>
            <person name="Nakamura Y."/>
            <person name="Ichinomiya M."/>
            <person name="Sato N."/>
            <person name="Blanc-Mathieu R."/>
            <person name="Endo H."/>
            <person name="Kuwata A."/>
            <person name="Ogata H."/>
        </authorList>
    </citation>
    <scope>NUCLEOTIDE SEQUENCE [LARGE SCALE GENOMIC DNA]</scope>
    <source>
        <strain evidence="6">NIES 3699</strain>
    </source>
</reference>
<feature type="compositionally biased region" description="Pro residues" evidence="4">
    <location>
        <begin position="56"/>
        <end position="66"/>
    </location>
</feature>
<evidence type="ECO:0000256" key="1">
    <source>
        <dbReference type="ARBA" id="ARBA00022737"/>
    </source>
</evidence>
<proteinExistence type="predicted"/>
<dbReference type="InterPro" id="IPR036770">
    <property type="entry name" value="Ankyrin_rpt-contain_sf"/>
</dbReference>
<feature type="region of interest" description="Disordered" evidence="4">
    <location>
        <begin position="48"/>
        <end position="69"/>
    </location>
</feature>
<protein>
    <submittedName>
        <fullName evidence="5">Uncharacterized protein</fullName>
    </submittedName>
</protein>
<dbReference type="EMBL" id="BRXX01000029">
    <property type="protein sequence ID" value="GMH83724.1"/>
    <property type="molecule type" value="Genomic_DNA"/>
</dbReference>
<dbReference type="PANTHER" id="PTHR24173">
    <property type="entry name" value="ANKYRIN REPEAT CONTAINING"/>
    <property type="match status" value="1"/>
</dbReference>
<dbReference type="Gene3D" id="1.25.40.20">
    <property type="entry name" value="Ankyrin repeat-containing domain"/>
    <property type="match status" value="2"/>
</dbReference>
<dbReference type="PANTHER" id="PTHR24173:SF16">
    <property type="entry name" value="ANKYRIN REPEAT DOMAIN-CONTAINING PROTEIN 24"/>
    <property type="match status" value="1"/>
</dbReference>
<dbReference type="SMART" id="SM00248">
    <property type="entry name" value="ANK"/>
    <property type="match status" value="5"/>
</dbReference>
<evidence type="ECO:0000313" key="6">
    <source>
        <dbReference type="Proteomes" id="UP001165160"/>
    </source>
</evidence>
<dbReference type="Proteomes" id="UP001165160">
    <property type="component" value="Unassembled WGS sequence"/>
</dbReference>
<sequence length="719" mass="78967">MGSGASIDQECYDEEAVKALAGAEIFEKAKEKFDELKDANGFVTKDQLQAYAADNAPPPRDTPSPSLPTNKSYDVELWEKCMAEHGQCLTREHPMFVMPVKTLLAMDELKIHEEVKDKLVEYKPGMGSVLFFSHTWLRWKAPDSKDVKITLIKDLLGRICNGTMPDINAHYVKEEYFGGQKISGAELTETLADGYVWLDIFSIPQLDPEAQGRAIRSIVTYVNEASYFCVLAGPWKHEDDNSVRDIRGWYGRGWCRMELLANALSPAQKPIIVAQSSTVLELHAPSGPTEQSFLLYPVGHGNFTVDADKQALGPVIAGLIATRKAYALAKKDMLWFRTLHCLARHLLDGTSPELAPPAQSYEEWMQTMQFKEGDEPADGFTPLRYASSVAGSLTLTKALLESCGGKVDVEAPIKDAVTMFEAPPHCSILMQACKMHDNPELIEVLLGAGANPEVPDHGVGCNALAYACFTGRIKVIDLLMARAKDKREAGEGGDKKILWIPPEEYEGVKLQATTVTAFFPLVEYGQTEAFKYVAEKYPEEMRSAFAGPDTPCTLGIEMANWSVLMIGSVETLRACLDVGIGYGIDVVNRAPECVDPIWMGPINGLRGAFPNIPPEGRTCFISFLYYGFQGTSPLHQAAYLGNLGCCELLVTEYKANKDTQLHFLQMTPMMLAIVAGHTEIAKFLVNAGASIDLKDTNGKTAGDFASEAGLTDVEWLKTS</sequence>
<dbReference type="AlphaFoldDB" id="A0A9W7BC00"/>